<dbReference type="SUPFAM" id="SSF58104">
    <property type="entry name" value="Methyl-accepting chemotaxis protein (MCP) signaling domain"/>
    <property type="match status" value="1"/>
</dbReference>
<dbReference type="SMART" id="SM00304">
    <property type="entry name" value="HAMP"/>
    <property type="match status" value="1"/>
</dbReference>
<feature type="domain" description="HAMP" evidence="7">
    <location>
        <begin position="349"/>
        <end position="405"/>
    </location>
</feature>
<dbReference type="Pfam" id="PF17201">
    <property type="entry name" value="Cache_3-Cache_2"/>
    <property type="match status" value="1"/>
</dbReference>
<dbReference type="InterPro" id="IPR003660">
    <property type="entry name" value="HAMP_dom"/>
</dbReference>
<dbReference type="Pfam" id="PF00672">
    <property type="entry name" value="HAMP"/>
    <property type="match status" value="1"/>
</dbReference>
<accession>A0ABQ6BPY8</accession>
<evidence type="ECO:0000313" key="9">
    <source>
        <dbReference type="Proteomes" id="UP001156836"/>
    </source>
</evidence>
<comment type="similarity">
    <text evidence="2">Belongs to the methyl-accepting chemotaxis (MCP) protein family.</text>
</comment>
<sequence length="682" mass="73033">MNKFRQLAIGQQILILALVTCVAIFGALIGYTHVSIQRDAMERVRQDLSAQVNLVRGTMEMAYSSAAREVEEDLAVFSRTLSGVPRVEAGTIEVNGMALPRVTAGGEELTGRNDLLERFRQQAGSEGSVVARDAQGRWVRVATLLTDDSGKSMLGTVVPDNDPVAVAIATGKPYTGVAIRAGNYAMIGAVPMLGNDGKVMGWMQMRISLKEEIARLAATLGEVPVGKTGYIYVIAPTGDANIARIVIHGNPELVGKLAGEAVQGRALDVFKHLAEQRKGEYQYLWPDSSGTERMKIATFTEAPGWNWVIASGSFIDEYTEHSVAMSRRLVGVSIGLCVMLLGVLYLALRFQLKPLGMLVDLMDRFGGGDLTAQIGRDGGHDSRNEIDRVARSFNSAASRLRQVVGRIRGTAGEVDGTAASLEEASNQMFDASRTQSESASAMAATVEQISVSIGQIADNANEAERRCQQATASAREGRDKVQRMVEELQVIAGTTKHAAERIASLGERSSEITKIVGVIKEIAEQTNLLALNAAIEAARAGEQGRGFAVVADEVRKLAERTTHATQEIGGLLGGIVQETQQMAGEIVGVSQRMGDGVERAAATNSMLDTIHQQTERVTHAVTDIAGATREQSIASTQLAQGVENVAQLAEENSSIVASNRESTLALRDKATVMRDEVAAFRT</sequence>
<dbReference type="Pfam" id="PF00015">
    <property type="entry name" value="MCPsignal"/>
    <property type="match status" value="1"/>
</dbReference>
<dbReference type="Gene3D" id="1.10.287.950">
    <property type="entry name" value="Methyl-accepting chemotaxis protein"/>
    <property type="match status" value="1"/>
</dbReference>
<protein>
    <submittedName>
        <fullName evidence="8">Methyl-accepting chemotaxis protein</fullName>
    </submittedName>
</protein>
<dbReference type="PRINTS" id="PR00260">
    <property type="entry name" value="CHEMTRNSDUCR"/>
</dbReference>
<organism evidence="8 9">
    <name type="scientific">Chitiniphilus shinanonensis</name>
    <dbReference type="NCBI Taxonomy" id="553088"/>
    <lineage>
        <taxon>Bacteria</taxon>
        <taxon>Pseudomonadati</taxon>
        <taxon>Pseudomonadota</taxon>
        <taxon>Betaproteobacteria</taxon>
        <taxon>Neisseriales</taxon>
        <taxon>Chitinibacteraceae</taxon>
        <taxon>Chitiniphilus</taxon>
    </lineage>
</organism>
<evidence type="ECO:0000256" key="3">
    <source>
        <dbReference type="PROSITE-ProRule" id="PRU00284"/>
    </source>
</evidence>
<dbReference type="CDD" id="cd12912">
    <property type="entry name" value="PDC2_MCP_like"/>
    <property type="match status" value="1"/>
</dbReference>
<gene>
    <name evidence="8" type="ORF">GCM10007860_04900</name>
</gene>
<name>A0ABQ6BPY8_9NEIS</name>
<feature type="domain" description="Methyl-accepting transducer" evidence="6">
    <location>
        <begin position="410"/>
        <end position="646"/>
    </location>
</feature>
<evidence type="ECO:0000313" key="8">
    <source>
        <dbReference type="EMBL" id="GLS03347.1"/>
    </source>
</evidence>
<dbReference type="CDD" id="cd06225">
    <property type="entry name" value="HAMP"/>
    <property type="match status" value="1"/>
</dbReference>
<dbReference type="PROSITE" id="PS50111">
    <property type="entry name" value="CHEMOTAXIS_TRANSDUC_2"/>
    <property type="match status" value="1"/>
</dbReference>
<dbReference type="PANTHER" id="PTHR32089">
    <property type="entry name" value="METHYL-ACCEPTING CHEMOTAXIS PROTEIN MCPB"/>
    <property type="match status" value="1"/>
</dbReference>
<evidence type="ECO:0000256" key="1">
    <source>
        <dbReference type="ARBA" id="ARBA00023224"/>
    </source>
</evidence>
<reference evidence="9" key="1">
    <citation type="journal article" date="2019" name="Int. J. Syst. Evol. Microbiol.">
        <title>The Global Catalogue of Microorganisms (GCM) 10K type strain sequencing project: providing services to taxonomists for standard genome sequencing and annotation.</title>
        <authorList>
            <consortium name="The Broad Institute Genomics Platform"/>
            <consortium name="The Broad Institute Genome Sequencing Center for Infectious Disease"/>
            <person name="Wu L."/>
            <person name="Ma J."/>
        </authorList>
    </citation>
    <scope>NUCLEOTIDE SEQUENCE [LARGE SCALE GENOMIC DNA]</scope>
    <source>
        <strain evidence="9">NBRC 104970</strain>
    </source>
</reference>
<keyword evidence="5" id="KW-0472">Membrane</keyword>
<keyword evidence="5" id="KW-0812">Transmembrane</keyword>
<dbReference type="InterPro" id="IPR029151">
    <property type="entry name" value="Sensor-like_sf"/>
</dbReference>
<dbReference type="EMBL" id="BSOZ01000004">
    <property type="protein sequence ID" value="GLS03347.1"/>
    <property type="molecule type" value="Genomic_DNA"/>
</dbReference>
<feature type="transmembrane region" description="Helical" evidence="5">
    <location>
        <begin position="12"/>
        <end position="31"/>
    </location>
</feature>
<evidence type="ECO:0000256" key="4">
    <source>
        <dbReference type="SAM" id="Coils"/>
    </source>
</evidence>
<proteinExistence type="inferred from homology"/>
<keyword evidence="4" id="KW-0175">Coiled coil</keyword>
<dbReference type="PANTHER" id="PTHR32089:SF112">
    <property type="entry name" value="LYSOZYME-LIKE PROTEIN-RELATED"/>
    <property type="match status" value="1"/>
</dbReference>
<keyword evidence="9" id="KW-1185">Reference proteome</keyword>
<dbReference type="CDD" id="cd11386">
    <property type="entry name" value="MCP_signal"/>
    <property type="match status" value="1"/>
</dbReference>
<dbReference type="Gene3D" id="3.30.450.20">
    <property type="entry name" value="PAS domain"/>
    <property type="match status" value="1"/>
</dbReference>
<dbReference type="InterPro" id="IPR004089">
    <property type="entry name" value="MCPsignal_dom"/>
</dbReference>
<keyword evidence="5" id="KW-1133">Transmembrane helix</keyword>
<comment type="caution">
    <text evidence="8">The sequence shown here is derived from an EMBL/GenBank/DDBJ whole genome shotgun (WGS) entry which is preliminary data.</text>
</comment>
<dbReference type="RefSeq" id="WP_018747943.1">
    <property type="nucleotide sequence ID" value="NZ_BSOZ01000004.1"/>
</dbReference>
<evidence type="ECO:0000256" key="2">
    <source>
        <dbReference type="ARBA" id="ARBA00029447"/>
    </source>
</evidence>
<dbReference type="PROSITE" id="PS50885">
    <property type="entry name" value="HAMP"/>
    <property type="match status" value="1"/>
</dbReference>
<evidence type="ECO:0000256" key="5">
    <source>
        <dbReference type="SAM" id="Phobius"/>
    </source>
</evidence>
<dbReference type="InterPro" id="IPR033462">
    <property type="entry name" value="Cache_3-Cache_2"/>
</dbReference>
<feature type="coiled-coil region" evidence="4">
    <location>
        <begin position="453"/>
        <end position="480"/>
    </location>
</feature>
<evidence type="ECO:0000259" key="7">
    <source>
        <dbReference type="PROSITE" id="PS50885"/>
    </source>
</evidence>
<evidence type="ECO:0000259" key="6">
    <source>
        <dbReference type="PROSITE" id="PS50111"/>
    </source>
</evidence>
<dbReference type="SUPFAM" id="SSF103190">
    <property type="entry name" value="Sensory domain-like"/>
    <property type="match status" value="1"/>
</dbReference>
<dbReference type="SMART" id="SM00283">
    <property type="entry name" value="MA"/>
    <property type="match status" value="1"/>
</dbReference>
<dbReference type="InterPro" id="IPR004090">
    <property type="entry name" value="Chemotax_Me-accpt_rcpt"/>
</dbReference>
<feature type="transmembrane region" description="Helical" evidence="5">
    <location>
        <begin position="329"/>
        <end position="348"/>
    </location>
</feature>
<dbReference type="Proteomes" id="UP001156836">
    <property type="component" value="Unassembled WGS sequence"/>
</dbReference>
<keyword evidence="1 3" id="KW-0807">Transducer</keyword>